<accession>A0ABT4M987</accession>
<dbReference type="RefSeq" id="WP_269602126.1">
    <property type="nucleotide sequence ID" value="NZ_JAPWIJ010000001.1"/>
</dbReference>
<reference evidence="14" key="1">
    <citation type="submission" date="2022-12" db="EMBL/GenBank/DDBJ databases">
        <authorList>
            <person name="Krivoruchko A.V."/>
            <person name="Elkin A."/>
        </authorList>
    </citation>
    <scope>NUCLEOTIDE SEQUENCE</scope>
    <source>
        <strain evidence="14">IEGM 1391</strain>
    </source>
</reference>
<feature type="domain" description="Fatty acid desaturase" evidence="13">
    <location>
        <begin position="121"/>
        <end position="342"/>
    </location>
</feature>
<dbReference type="PANTHER" id="PTHR38674:SF1">
    <property type="entry name" value="ALKANE 1-MONOOXYGENASE 1"/>
    <property type="match status" value="1"/>
</dbReference>
<evidence type="ECO:0000256" key="11">
    <source>
        <dbReference type="ARBA" id="ARBA00023136"/>
    </source>
</evidence>
<keyword evidence="7 12" id="KW-1133">Transmembrane helix</keyword>
<keyword evidence="15" id="KW-1185">Reference proteome</keyword>
<dbReference type="Proteomes" id="UP001081071">
    <property type="component" value="Unassembled WGS sequence"/>
</dbReference>
<dbReference type="InterPro" id="IPR033885">
    <property type="entry name" value="AlkB/XylM"/>
</dbReference>
<evidence type="ECO:0000313" key="14">
    <source>
        <dbReference type="EMBL" id="MCZ4517521.1"/>
    </source>
</evidence>
<evidence type="ECO:0000256" key="12">
    <source>
        <dbReference type="SAM" id="Phobius"/>
    </source>
</evidence>
<evidence type="ECO:0000313" key="15">
    <source>
        <dbReference type="Proteomes" id="UP001081071"/>
    </source>
</evidence>
<evidence type="ECO:0000256" key="6">
    <source>
        <dbReference type="ARBA" id="ARBA00022723"/>
    </source>
</evidence>
<feature type="transmembrane region" description="Helical" evidence="12">
    <location>
        <begin position="88"/>
        <end position="109"/>
    </location>
</feature>
<dbReference type="Pfam" id="PF00487">
    <property type="entry name" value="FA_desaturase"/>
    <property type="match status" value="1"/>
</dbReference>
<evidence type="ECO:0000256" key="8">
    <source>
        <dbReference type="ARBA" id="ARBA00023002"/>
    </source>
</evidence>
<dbReference type="EMBL" id="JAPWIJ010000001">
    <property type="protein sequence ID" value="MCZ4517521.1"/>
    <property type="molecule type" value="Genomic_DNA"/>
</dbReference>
<keyword evidence="5 12" id="KW-0812">Transmembrane</keyword>
<proteinExistence type="inferred from homology"/>
<dbReference type="InterPro" id="IPR005804">
    <property type="entry name" value="FA_desaturase_dom"/>
</dbReference>
<keyword evidence="6" id="KW-0479">Metal-binding</keyword>
<comment type="similarity">
    <text evidence="2">Belongs to the fatty acid desaturase type 1 family. AlkB subfamily.</text>
</comment>
<evidence type="ECO:0000256" key="10">
    <source>
        <dbReference type="ARBA" id="ARBA00023033"/>
    </source>
</evidence>
<evidence type="ECO:0000256" key="5">
    <source>
        <dbReference type="ARBA" id="ARBA00022692"/>
    </source>
</evidence>
<evidence type="ECO:0000256" key="3">
    <source>
        <dbReference type="ARBA" id="ARBA00022475"/>
    </source>
</evidence>
<keyword evidence="10" id="KW-0503">Monooxygenase</keyword>
<feature type="transmembrane region" description="Helical" evidence="12">
    <location>
        <begin position="252"/>
        <end position="270"/>
    </location>
</feature>
<dbReference type="CDD" id="cd03512">
    <property type="entry name" value="Alkane-hydroxylase"/>
    <property type="match status" value="1"/>
</dbReference>
<feature type="transmembrane region" description="Helical" evidence="12">
    <location>
        <begin position="44"/>
        <end position="61"/>
    </location>
</feature>
<organism evidence="14 15">
    <name type="scientific">Rhodococcus ruber</name>
    <dbReference type="NCBI Taxonomy" id="1830"/>
    <lineage>
        <taxon>Bacteria</taxon>
        <taxon>Bacillati</taxon>
        <taxon>Actinomycetota</taxon>
        <taxon>Actinomycetes</taxon>
        <taxon>Mycobacteriales</taxon>
        <taxon>Nocardiaceae</taxon>
        <taxon>Rhodococcus</taxon>
    </lineage>
</organism>
<evidence type="ECO:0000256" key="9">
    <source>
        <dbReference type="ARBA" id="ARBA00023004"/>
    </source>
</evidence>
<evidence type="ECO:0000256" key="7">
    <source>
        <dbReference type="ARBA" id="ARBA00022989"/>
    </source>
</evidence>
<evidence type="ECO:0000256" key="1">
    <source>
        <dbReference type="ARBA" id="ARBA00004429"/>
    </source>
</evidence>
<evidence type="ECO:0000256" key="4">
    <source>
        <dbReference type="ARBA" id="ARBA00022519"/>
    </source>
</evidence>
<feature type="transmembrane region" description="Helical" evidence="12">
    <location>
        <begin position="121"/>
        <end position="140"/>
    </location>
</feature>
<feature type="transmembrane region" description="Helical" evidence="12">
    <location>
        <begin position="227"/>
        <end position="246"/>
    </location>
</feature>
<dbReference type="PANTHER" id="PTHR38674">
    <property type="entry name" value="ALKANE 1-MONOOXYGENASE 1"/>
    <property type="match status" value="1"/>
</dbReference>
<protein>
    <submittedName>
        <fullName evidence="14">Alkane 1-monooxygenase</fullName>
    </submittedName>
</protein>
<name>A0ABT4M987_9NOCA</name>
<keyword evidence="11 12" id="KW-0472">Membrane</keyword>
<gene>
    <name evidence="14" type="ORF">O4220_03265</name>
</gene>
<keyword evidence="9" id="KW-0408">Iron</keyword>
<comment type="caution">
    <text evidence="14">The sequence shown here is derived from an EMBL/GenBank/DDBJ whole genome shotgun (WGS) entry which is preliminary data.</text>
</comment>
<keyword evidence="4" id="KW-0997">Cell inner membrane</keyword>
<feature type="transmembrane region" description="Helical" evidence="12">
    <location>
        <begin position="20"/>
        <end position="38"/>
    </location>
</feature>
<comment type="subcellular location">
    <subcellularLocation>
        <location evidence="1">Cell inner membrane</location>
        <topology evidence="1">Multi-pass membrane protein</topology>
    </subcellularLocation>
</comment>
<keyword evidence="8" id="KW-0560">Oxidoreductase</keyword>
<evidence type="ECO:0000259" key="13">
    <source>
        <dbReference type="Pfam" id="PF00487"/>
    </source>
</evidence>
<sequence>MLDQSATSTSPRWRDPKRYLWPLGLTIPLSPFLAWGLVTLLGPGAFWTLGLMIMGVALPLVDKFAGVDRSNPPDEAIAALEKDPYYRWCVYLFLPLQYAGLVAACYLWAHGPLGVPERIGLAITVGIVGGVGINAAHELGHKRARLERWLSKVTLAQTLYGHFYVEHNHGHHLRVATPEDPASAKFGESFWKFLPRTVVHGLRSAWELESRRLARQGLSRWSYRNNLFNAAAMSVALFGVLIAVFGTVIVPYLVLQAAIAIVLYEAANYLEHYGLLRRKRPSGRYGKPTHRDSWNSDHLWSNLFLYHLQRHSDHHANPVRRYQALRTVDESPQLPAGYAVMIFCSLVPPLWRRVMDQRLIDFYDGDADLVNVDRSDPRAVRKLEQLCVERAEAHR</sequence>
<keyword evidence="3" id="KW-1003">Cell membrane</keyword>
<evidence type="ECO:0000256" key="2">
    <source>
        <dbReference type="ARBA" id="ARBA00010823"/>
    </source>
</evidence>